<evidence type="ECO:0000313" key="2">
    <source>
        <dbReference type="EMBL" id="KAE9523419.1"/>
    </source>
</evidence>
<name>A0A6G0SYL4_APHGL</name>
<reference evidence="2 3" key="1">
    <citation type="submission" date="2019-08" db="EMBL/GenBank/DDBJ databases">
        <title>The genome of the soybean aphid Biotype 1, its phylome, world population structure and adaptation to the North American continent.</title>
        <authorList>
            <person name="Giordano R."/>
            <person name="Donthu R.K."/>
            <person name="Hernandez A.G."/>
            <person name="Wright C.L."/>
            <person name="Zimin A.V."/>
        </authorList>
    </citation>
    <scope>NUCLEOTIDE SEQUENCE [LARGE SCALE GENOMIC DNA]</scope>
    <source>
        <tissue evidence="2">Whole aphids</tissue>
    </source>
</reference>
<evidence type="ECO:0000256" key="1">
    <source>
        <dbReference type="SAM" id="MobiDB-lite"/>
    </source>
</evidence>
<protein>
    <submittedName>
        <fullName evidence="2">Uncharacterized protein</fullName>
    </submittedName>
</protein>
<keyword evidence="3" id="KW-1185">Reference proteome</keyword>
<gene>
    <name evidence="2" type="ORF">AGLY_015971</name>
</gene>
<dbReference type="AlphaFoldDB" id="A0A6G0SYL4"/>
<dbReference type="EMBL" id="VYZN01000079">
    <property type="protein sequence ID" value="KAE9523419.1"/>
    <property type="molecule type" value="Genomic_DNA"/>
</dbReference>
<dbReference type="OrthoDB" id="10638881at2759"/>
<organism evidence="2 3">
    <name type="scientific">Aphis glycines</name>
    <name type="common">Soybean aphid</name>
    <dbReference type="NCBI Taxonomy" id="307491"/>
    <lineage>
        <taxon>Eukaryota</taxon>
        <taxon>Metazoa</taxon>
        <taxon>Ecdysozoa</taxon>
        <taxon>Arthropoda</taxon>
        <taxon>Hexapoda</taxon>
        <taxon>Insecta</taxon>
        <taxon>Pterygota</taxon>
        <taxon>Neoptera</taxon>
        <taxon>Paraneoptera</taxon>
        <taxon>Hemiptera</taxon>
        <taxon>Sternorrhyncha</taxon>
        <taxon>Aphidomorpha</taxon>
        <taxon>Aphidoidea</taxon>
        <taxon>Aphididae</taxon>
        <taxon>Aphidini</taxon>
        <taxon>Aphis</taxon>
        <taxon>Aphis</taxon>
    </lineage>
</organism>
<evidence type="ECO:0000313" key="3">
    <source>
        <dbReference type="Proteomes" id="UP000475862"/>
    </source>
</evidence>
<feature type="region of interest" description="Disordered" evidence="1">
    <location>
        <begin position="256"/>
        <end position="276"/>
    </location>
</feature>
<accession>A0A6G0SYL4</accession>
<dbReference type="Proteomes" id="UP000475862">
    <property type="component" value="Unassembled WGS sequence"/>
</dbReference>
<sequence>MFKKNLPHCLVHVVLNFSIKALMSQSLLFSNFALQLFSEAQTITLSQDAHQYFEPSKHLVLLNWLTPKLLFLLHSPVSSHIIHVGNSTKSISSILIESLVKRSSNTVINASQAAQLSVLSNSTDSVVVKCTFFFGSPLTSVSLLEISDSKADIKMTHIGQLLELSLSLFEVKDRSASPYWSTNCLHCCSNDDGTTKQDFSNAERISASDFGSEVVHQPQQVSLSMRALLHRPDTVQTTFGSICEAKVSTSSVLTGGQQCDEADKGQRPTKARTTRESGHLKGFFSATTVEGYSNSVLNNIQYNVLRTRIIKIRLADDNKTRKRFCSQWTRYDESKTDDTTASVAKMRRR</sequence>
<feature type="non-terminal residue" evidence="2">
    <location>
        <position position="349"/>
    </location>
</feature>
<proteinExistence type="predicted"/>
<comment type="caution">
    <text evidence="2">The sequence shown here is derived from an EMBL/GenBank/DDBJ whole genome shotgun (WGS) entry which is preliminary data.</text>
</comment>